<accession>A0A0P7APP2</accession>
<feature type="binding site" evidence="5">
    <location>
        <position position="661"/>
    </location>
    <ligand>
        <name>Fe cation</name>
        <dbReference type="ChEBI" id="CHEBI:24875"/>
        <note>catalytic</note>
    </ligand>
</feature>
<dbReference type="OrthoDB" id="407010at2759"/>
<evidence type="ECO:0008006" key="9">
    <source>
        <dbReference type="Google" id="ProtNLM"/>
    </source>
</evidence>
<comment type="cofactor">
    <cofactor evidence="5">
        <name>Fe(2+)</name>
        <dbReference type="ChEBI" id="CHEBI:29033"/>
    </cofactor>
    <text evidence="5">Binds 1 Fe(2+) ion per subunit.</text>
</comment>
<sequence length="669" mass="73375">MQAPQALYDNNATRNAATKAPLPHLPENARRRTERLESCFVNSPGSARLHTPPAIAGALLADEDRKPHKRRRLPSTFPFFLGSGSSPCLKTITSTSLMAVNGAGTFHRTRLDEDEDAANISRNVLAESWRQWPNEAAFDNLDEHRGPVSLKVTGDIPPWAAGSLYRTGPGQSRVDKTAKGTHYVSHWFDGFAHTHRFDIAAPSRPGDKTAVSYSSRRQSDDYVARVRKKGWRSGISFGQKADPCVGIFSKLMSVFEPKLTTYNVTVMADVPGMPPAKPAPSSAGHRPPVANLYAGTDVAAMQRIDPASLEPLGPASQAVFHPDLKGPMSSAHAQRDPDTGDFFNYNLDFGRVPTYRVFRVSAATGKTDVLATISEPDLPAAYLHSFFLTQNFVVLCLPSSHLQWSGLGIVWHRNILDAMEPFDASKLCRWVVVDRRHGKGVVARFSTPAAFFFHSVNAFETTTKNEKGEERVDLVLDYVEYQNLDVMKGFYYDVILDRNDAAKKFWTAEDRAKTTTPSFVRYKFAMPATPAKDYAATASRELTIRSPHAGDLPTIHPGRRGKPYRYVYSTANRGLSTLVDALVKTDVEAADAALWAGPAGHMPGEPIFVARPGGTDEDDGVVLSVVVDGVGERAYLLCLDARTMEEMGRAEAEFAIGMGFHGTHVPVKA</sequence>
<keyword evidence="4 5" id="KW-0408">Iron</keyword>
<dbReference type="GO" id="GO:0046872">
    <property type="term" value="F:metal ion binding"/>
    <property type="evidence" value="ECO:0007669"/>
    <property type="project" value="UniProtKB-KW"/>
</dbReference>
<feature type="binding site" evidence="5">
    <location>
        <position position="332"/>
    </location>
    <ligand>
        <name>Fe cation</name>
        <dbReference type="ChEBI" id="CHEBI:24875"/>
        <note>catalytic</note>
    </ligand>
</feature>
<gene>
    <name evidence="7" type="ORF">AK830_g10577</name>
</gene>
<evidence type="ECO:0000256" key="6">
    <source>
        <dbReference type="SAM" id="MobiDB-lite"/>
    </source>
</evidence>
<dbReference type="InterPro" id="IPR004294">
    <property type="entry name" value="Carotenoid_Oase"/>
</dbReference>
<name>A0A0P7APP2_9HYPO</name>
<evidence type="ECO:0000256" key="4">
    <source>
        <dbReference type="ARBA" id="ARBA00023004"/>
    </source>
</evidence>
<keyword evidence="3" id="KW-0560">Oxidoreductase</keyword>
<dbReference type="EMBL" id="LKCW01000223">
    <property type="protein sequence ID" value="KPM35991.1"/>
    <property type="molecule type" value="Genomic_DNA"/>
</dbReference>
<dbReference type="Pfam" id="PF03055">
    <property type="entry name" value="RPE65"/>
    <property type="match status" value="1"/>
</dbReference>
<protein>
    <recommendedName>
        <fullName evidence="9">Beta,beta-carotene 15,15'-dioxygenase</fullName>
    </recommendedName>
</protein>
<proteinExistence type="inferred from homology"/>
<evidence type="ECO:0000256" key="5">
    <source>
        <dbReference type="PIRSR" id="PIRSR604294-1"/>
    </source>
</evidence>
<dbReference type="GO" id="GO:0016121">
    <property type="term" value="P:carotene catabolic process"/>
    <property type="evidence" value="ECO:0007669"/>
    <property type="project" value="TreeGrafter"/>
</dbReference>
<evidence type="ECO:0000256" key="1">
    <source>
        <dbReference type="ARBA" id="ARBA00006787"/>
    </source>
</evidence>
<dbReference type="PANTHER" id="PTHR10543">
    <property type="entry name" value="BETA-CAROTENE DIOXYGENASE"/>
    <property type="match status" value="1"/>
</dbReference>
<evidence type="ECO:0000313" key="8">
    <source>
        <dbReference type="Proteomes" id="UP000050424"/>
    </source>
</evidence>
<comment type="similarity">
    <text evidence="1">Belongs to the carotenoid oxygenase family.</text>
</comment>
<evidence type="ECO:0000256" key="3">
    <source>
        <dbReference type="ARBA" id="ARBA00023002"/>
    </source>
</evidence>
<feature type="binding site" evidence="5">
    <location>
        <position position="454"/>
    </location>
    <ligand>
        <name>Fe cation</name>
        <dbReference type="ChEBI" id="CHEBI:24875"/>
        <note>catalytic</note>
    </ligand>
</feature>
<dbReference type="AlphaFoldDB" id="A0A0P7APP2"/>
<reference evidence="7 8" key="1">
    <citation type="submission" date="2015-09" db="EMBL/GenBank/DDBJ databases">
        <title>Draft genome of a European isolate of the apple canker pathogen Neonectria ditissima.</title>
        <authorList>
            <person name="Gomez-Cortecero A."/>
            <person name="Harrison R.J."/>
            <person name="Armitage A.D."/>
        </authorList>
    </citation>
    <scope>NUCLEOTIDE SEQUENCE [LARGE SCALE GENOMIC DNA]</scope>
    <source>
        <strain evidence="7 8">R09/05</strain>
    </source>
</reference>
<dbReference type="GO" id="GO:0010436">
    <property type="term" value="F:carotenoid dioxygenase activity"/>
    <property type="evidence" value="ECO:0007669"/>
    <property type="project" value="TreeGrafter"/>
</dbReference>
<organism evidence="7 8">
    <name type="scientific">Neonectria ditissima</name>
    <dbReference type="NCBI Taxonomy" id="78410"/>
    <lineage>
        <taxon>Eukaryota</taxon>
        <taxon>Fungi</taxon>
        <taxon>Dikarya</taxon>
        <taxon>Ascomycota</taxon>
        <taxon>Pezizomycotina</taxon>
        <taxon>Sordariomycetes</taxon>
        <taxon>Hypocreomycetidae</taxon>
        <taxon>Hypocreales</taxon>
        <taxon>Nectriaceae</taxon>
        <taxon>Neonectria</taxon>
    </lineage>
</organism>
<evidence type="ECO:0000256" key="2">
    <source>
        <dbReference type="ARBA" id="ARBA00022723"/>
    </source>
</evidence>
<keyword evidence="8" id="KW-1185">Reference proteome</keyword>
<evidence type="ECO:0000313" key="7">
    <source>
        <dbReference type="EMBL" id="KPM35991.1"/>
    </source>
</evidence>
<dbReference type="PANTHER" id="PTHR10543:SF24">
    <property type="entry name" value="CAROTENOID ISOMEROOXYGENASE"/>
    <property type="match status" value="1"/>
</dbReference>
<dbReference type="STRING" id="78410.A0A0P7APP2"/>
<comment type="caution">
    <text evidence="7">The sequence shown here is derived from an EMBL/GenBank/DDBJ whole genome shotgun (WGS) entry which is preliminary data.</text>
</comment>
<feature type="region of interest" description="Disordered" evidence="6">
    <location>
        <begin position="1"/>
        <end position="28"/>
    </location>
</feature>
<keyword evidence="2 5" id="KW-0479">Metal-binding</keyword>
<dbReference type="Proteomes" id="UP000050424">
    <property type="component" value="Unassembled WGS sequence"/>
</dbReference>
<feature type="binding site" evidence="5">
    <location>
        <position position="384"/>
    </location>
    <ligand>
        <name>Fe cation</name>
        <dbReference type="ChEBI" id="CHEBI:24875"/>
        <note>catalytic</note>
    </ligand>
</feature>